<evidence type="ECO:0000256" key="6">
    <source>
        <dbReference type="ARBA" id="ARBA00022946"/>
    </source>
</evidence>
<dbReference type="GO" id="GO:0008757">
    <property type="term" value="F:S-adenosylmethionine-dependent methyltransferase activity"/>
    <property type="evidence" value="ECO:0007669"/>
    <property type="project" value="InterPro"/>
</dbReference>
<dbReference type="SUPFAM" id="SSF53335">
    <property type="entry name" value="S-adenosyl-L-methionine-dependent methyltransferases"/>
    <property type="match status" value="1"/>
</dbReference>
<evidence type="ECO:0000256" key="5">
    <source>
        <dbReference type="ARBA" id="ARBA00022679"/>
    </source>
</evidence>
<dbReference type="EMBL" id="BT147214">
    <property type="protein sequence ID" value="AFK47008.1"/>
    <property type="molecule type" value="mRNA"/>
</dbReference>
<keyword evidence="5" id="KW-0808">Transferase</keyword>
<dbReference type="FunFam" id="3.40.50.150:FF:000144">
    <property type="entry name" value="Putative methyltransferase, chloroplastic"/>
    <property type="match status" value="1"/>
</dbReference>
<proteinExistence type="evidence at transcript level"/>
<comment type="subcellular location">
    <subcellularLocation>
        <location evidence="7">Plastid</location>
        <location evidence="7">Chloroplast</location>
        <location evidence="7">Plastoglobule</location>
    </subcellularLocation>
</comment>
<evidence type="ECO:0000256" key="4">
    <source>
        <dbReference type="ARBA" id="ARBA00022640"/>
    </source>
</evidence>
<evidence type="ECO:0000256" key="2">
    <source>
        <dbReference type="ARBA" id="ARBA00022528"/>
    </source>
</evidence>
<dbReference type="PANTHER" id="PTHR43591:SF46">
    <property type="entry name" value="OS08G0411200 PROTEIN"/>
    <property type="match status" value="1"/>
</dbReference>
<comment type="similarity">
    <text evidence="1">Belongs to the methyltransferase superfamily.</text>
</comment>
<organism evidence="9">
    <name type="scientific">Lotus japonicus</name>
    <name type="common">Lotus corniculatus var. japonicus</name>
    <dbReference type="NCBI Taxonomy" id="34305"/>
    <lineage>
        <taxon>Eukaryota</taxon>
        <taxon>Viridiplantae</taxon>
        <taxon>Streptophyta</taxon>
        <taxon>Embryophyta</taxon>
        <taxon>Tracheophyta</taxon>
        <taxon>Spermatophyta</taxon>
        <taxon>Magnoliopsida</taxon>
        <taxon>eudicotyledons</taxon>
        <taxon>Gunneridae</taxon>
        <taxon>Pentapetalae</taxon>
        <taxon>rosids</taxon>
        <taxon>fabids</taxon>
        <taxon>Fabales</taxon>
        <taxon>Fabaceae</taxon>
        <taxon>Papilionoideae</taxon>
        <taxon>50 kb inversion clade</taxon>
        <taxon>NPAAA clade</taxon>
        <taxon>Hologalegina</taxon>
        <taxon>robinioid clade</taxon>
        <taxon>Loteae</taxon>
        <taxon>Lotus</taxon>
    </lineage>
</organism>
<evidence type="ECO:0000259" key="8">
    <source>
        <dbReference type="Pfam" id="PF08241"/>
    </source>
</evidence>
<evidence type="ECO:0000256" key="3">
    <source>
        <dbReference type="ARBA" id="ARBA00022603"/>
    </source>
</evidence>
<dbReference type="InterPro" id="IPR013216">
    <property type="entry name" value="Methyltransf_11"/>
</dbReference>
<accession>I3T3B6</accession>
<keyword evidence="6" id="KW-0809">Transit peptide</keyword>
<evidence type="ECO:0000256" key="7">
    <source>
        <dbReference type="ARBA" id="ARBA00060463"/>
    </source>
</evidence>
<dbReference type="Gene3D" id="3.40.50.150">
    <property type="entry name" value="Vaccinia Virus protein VP39"/>
    <property type="match status" value="1"/>
</dbReference>
<dbReference type="GO" id="GO:0010287">
    <property type="term" value="C:plastoglobule"/>
    <property type="evidence" value="ECO:0007669"/>
    <property type="project" value="UniProtKB-SubCell"/>
</dbReference>
<dbReference type="Pfam" id="PF08241">
    <property type="entry name" value="Methyltransf_11"/>
    <property type="match status" value="1"/>
</dbReference>
<sequence length="352" mass="38572">MATTRIAATGMYLRTPTLSSFTRTTRRRLSPTVFPSKFPLQLRAFSTASPIVDPKPTDSIVVDDKEVRRSSNSLACPVCFDSLTWTGDSGLSVDSIPVSSLQCSTCQKTYVGNQTHLDLTATSGAKNYGDLMPASTELFRVPLISFLYERGWRQTFSVWGGFPGPEKEFELMKGFLNPVLGGNIIDASCASGLFSRLFAKSGLFSLVVALDYSENMLAQCYEFIQQEDNFPKENFILVRADIARLPFVTSSVDAVHAGAALHCWPSPSAVVAEISRVLRPGGVFVATTYILDGPFTFVPFLSTVRQNIRQASGSYIFLSERELEDLCRACGLVGFKCIRNGPFVMISAAKPK</sequence>
<dbReference type="AlphaFoldDB" id="I3T3B6"/>
<dbReference type="InterPro" id="IPR029063">
    <property type="entry name" value="SAM-dependent_MTases_sf"/>
</dbReference>
<evidence type="ECO:0000313" key="9">
    <source>
        <dbReference type="EMBL" id="AFK47008.1"/>
    </source>
</evidence>
<evidence type="ECO:0000256" key="1">
    <source>
        <dbReference type="ARBA" id="ARBA00008361"/>
    </source>
</evidence>
<name>I3T3B6_LOTJA</name>
<feature type="domain" description="Methyltransferase type 11" evidence="8">
    <location>
        <begin position="186"/>
        <end position="285"/>
    </location>
</feature>
<keyword evidence="4" id="KW-0934">Plastid</keyword>
<keyword evidence="2" id="KW-0150">Chloroplast</keyword>
<reference evidence="9" key="1">
    <citation type="submission" date="2012-05" db="EMBL/GenBank/DDBJ databases">
        <authorList>
            <person name="Krishnakumar V."/>
            <person name="Cheung F."/>
            <person name="Xiao Y."/>
            <person name="Chan A."/>
            <person name="Moskal W.A."/>
            <person name="Town C.D."/>
        </authorList>
    </citation>
    <scope>NUCLEOTIDE SEQUENCE</scope>
</reference>
<protein>
    <recommendedName>
        <fullName evidence="8">Methyltransferase type 11 domain-containing protein</fullName>
    </recommendedName>
</protein>
<dbReference type="CDD" id="cd02440">
    <property type="entry name" value="AdoMet_MTases"/>
    <property type="match status" value="1"/>
</dbReference>
<keyword evidence="3" id="KW-0489">Methyltransferase</keyword>
<dbReference type="PANTHER" id="PTHR43591">
    <property type="entry name" value="METHYLTRANSFERASE"/>
    <property type="match status" value="1"/>
</dbReference>
<dbReference type="GO" id="GO:0032259">
    <property type="term" value="P:methylation"/>
    <property type="evidence" value="ECO:0007669"/>
    <property type="project" value="UniProtKB-KW"/>
</dbReference>